<organism evidence="1 2">
    <name type="scientific">Cetraspora pellucida</name>
    <dbReference type="NCBI Taxonomy" id="1433469"/>
    <lineage>
        <taxon>Eukaryota</taxon>
        <taxon>Fungi</taxon>
        <taxon>Fungi incertae sedis</taxon>
        <taxon>Mucoromycota</taxon>
        <taxon>Glomeromycotina</taxon>
        <taxon>Glomeromycetes</taxon>
        <taxon>Diversisporales</taxon>
        <taxon>Gigasporaceae</taxon>
        <taxon>Cetraspora</taxon>
    </lineage>
</organism>
<protein>
    <submittedName>
        <fullName evidence="1">8712_t:CDS:1</fullName>
    </submittedName>
</protein>
<gene>
    <name evidence="1" type="ORF">SPELUC_LOCUS16202</name>
</gene>
<evidence type="ECO:0000313" key="2">
    <source>
        <dbReference type="Proteomes" id="UP000789366"/>
    </source>
</evidence>
<keyword evidence="2" id="KW-1185">Reference proteome</keyword>
<dbReference type="Proteomes" id="UP000789366">
    <property type="component" value="Unassembled WGS sequence"/>
</dbReference>
<name>A0ACA9R6I2_9GLOM</name>
<feature type="non-terminal residue" evidence="1">
    <location>
        <position position="1"/>
    </location>
</feature>
<sequence length="145" mass="16869">QDGQNDSLEKNNKNLGRRPRAPIWSFFIEEKPSALEQHILINCKKVEPHIKEAVRMMVEAHEEELTLTNRKRKAAEDQQNIDSYFESMVLSDEQKAAINIALIKLFPAYCLPLHKTLASTLLDNEILRVHTKIYKIFEKEKNLTL</sequence>
<dbReference type="EMBL" id="CAJVPW010058490">
    <property type="protein sequence ID" value="CAG8778158.1"/>
    <property type="molecule type" value="Genomic_DNA"/>
</dbReference>
<comment type="caution">
    <text evidence="1">The sequence shown here is derived from an EMBL/GenBank/DDBJ whole genome shotgun (WGS) entry which is preliminary data.</text>
</comment>
<evidence type="ECO:0000313" key="1">
    <source>
        <dbReference type="EMBL" id="CAG8778158.1"/>
    </source>
</evidence>
<accession>A0ACA9R6I2</accession>
<proteinExistence type="predicted"/>
<feature type="non-terminal residue" evidence="1">
    <location>
        <position position="145"/>
    </location>
</feature>
<reference evidence="1" key="1">
    <citation type="submission" date="2021-06" db="EMBL/GenBank/DDBJ databases">
        <authorList>
            <person name="Kallberg Y."/>
            <person name="Tangrot J."/>
            <person name="Rosling A."/>
        </authorList>
    </citation>
    <scope>NUCLEOTIDE SEQUENCE</scope>
    <source>
        <strain evidence="1">28 12/20/2015</strain>
    </source>
</reference>